<evidence type="ECO:0000313" key="4">
    <source>
        <dbReference type="Proteomes" id="UP001551482"/>
    </source>
</evidence>
<dbReference type="RefSeq" id="WP_358363832.1">
    <property type="nucleotide sequence ID" value="NZ_JBEZFP010000188.1"/>
</dbReference>
<dbReference type="Gene3D" id="3.20.20.30">
    <property type="entry name" value="Luciferase-like domain"/>
    <property type="match status" value="1"/>
</dbReference>
<reference evidence="3 4" key="1">
    <citation type="submission" date="2024-06" db="EMBL/GenBank/DDBJ databases">
        <title>The Natural Products Discovery Center: Release of the First 8490 Sequenced Strains for Exploring Actinobacteria Biosynthetic Diversity.</title>
        <authorList>
            <person name="Kalkreuter E."/>
            <person name="Kautsar S.A."/>
            <person name="Yang D."/>
            <person name="Bader C.D."/>
            <person name="Teijaro C.N."/>
            <person name="Fluegel L."/>
            <person name="Davis C.M."/>
            <person name="Simpson J.R."/>
            <person name="Lauterbach L."/>
            <person name="Steele A.D."/>
            <person name="Gui C."/>
            <person name="Meng S."/>
            <person name="Li G."/>
            <person name="Viehrig K."/>
            <person name="Ye F."/>
            <person name="Su P."/>
            <person name="Kiefer A.F."/>
            <person name="Nichols A."/>
            <person name="Cepeda A.J."/>
            <person name="Yan W."/>
            <person name="Fan B."/>
            <person name="Jiang Y."/>
            <person name="Adhikari A."/>
            <person name="Zheng C.-J."/>
            <person name="Schuster L."/>
            <person name="Cowan T.M."/>
            <person name="Smanski M.J."/>
            <person name="Chevrette M.G."/>
            <person name="De Carvalho L.P.S."/>
            <person name="Shen B."/>
        </authorList>
    </citation>
    <scope>NUCLEOTIDE SEQUENCE [LARGE SCALE GENOMIC DNA]</scope>
    <source>
        <strain evidence="3 4">NPDC048946</strain>
    </source>
</reference>
<dbReference type="InterPro" id="IPR050564">
    <property type="entry name" value="F420-G6PD/mer"/>
</dbReference>
<gene>
    <name evidence="3" type="ORF">AB0C36_39770</name>
</gene>
<sequence length="335" mass="35700">MKFATGTTVKNFDDYAAWLDVAADCGYAMLTTGDSQSLWADPYVSLAFAAQRTTTQRLGITVSNPKTRHPAVAASAASALQHISGGRFVLGIASGDSALRNIGVRPGTVDETETYVRTVRALTRGGHATWQGTDLVQRWAPSRTPVWMAAEGPRTLRAAGRSADGVILSNSLTREAYTRNLAHIAEGAAEAGRTLADLEIWCMANVVPAATEAEGIAQVRSVLAGTANHVFRFTTEGKGLPPALVPKVEELKRRYDSTHHASPETAAHNAALVDELGLTAWLAGHSTVAGPIEYCADRLAEIEEAGIHNLVVAQFVPDPIAFMRTFADKVVSRLA</sequence>
<dbReference type="InterPro" id="IPR011251">
    <property type="entry name" value="Luciferase-like_dom"/>
</dbReference>
<evidence type="ECO:0000256" key="1">
    <source>
        <dbReference type="ARBA" id="ARBA00023002"/>
    </source>
</evidence>
<evidence type="ECO:0000259" key="2">
    <source>
        <dbReference type="Pfam" id="PF00296"/>
    </source>
</evidence>
<keyword evidence="1" id="KW-0560">Oxidoreductase</keyword>
<dbReference type="PANTHER" id="PTHR43244">
    <property type="match status" value="1"/>
</dbReference>
<accession>A0ABV3DV41</accession>
<keyword evidence="4" id="KW-1185">Reference proteome</keyword>
<dbReference type="SUPFAM" id="SSF51679">
    <property type="entry name" value="Bacterial luciferase-like"/>
    <property type="match status" value="1"/>
</dbReference>
<name>A0ABV3DV41_9ACTN</name>
<proteinExistence type="predicted"/>
<dbReference type="EMBL" id="JBEZFP010000188">
    <property type="protein sequence ID" value="MEU8139621.1"/>
    <property type="molecule type" value="Genomic_DNA"/>
</dbReference>
<dbReference type="InterPro" id="IPR036661">
    <property type="entry name" value="Luciferase-like_sf"/>
</dbReference>
<feature type="domain" description="Luciferase-like" evidence="2">
    <location>
        <begin position="8"/>
        <end position="308"/>
    </location>
</feature>
<dbReference type="PANTHER" id="PTHR43244:SF1">
    <property type="entry name" value="5,10-METHYLENETETRAHYDROMETHANOPTERIN REDUCTASE"/>
    <property type="match status" value="1"/>
</dbReference>
<comment type="caution">
    <text evidence="3">The sequence shown here is derived from an EMBL/GenBank/DDBJ whole genome shotgun (WGS) entry which is preliminary data.</text>
</comment>
<dbReference type="CDD" id="cd01097">
    <property type="entry name" value="Tetrahydromethanopterin_reductase"/>
    <property type="match status" value="1"/>
</dbReference>
<organism evidence="3 4">
    <name type="scientific">Streptodolium elevatio</name>
    <dbReference type="NCBI Taxonomy" id="3157996"/>
    <lineage>
        <taxon>Bacteria</taxon>
        <taxon>Bacillati</taxon>
        <taxon>Actinomycetota</taxon>
        <taxon>Actinomycetes</taxon>
        <taxon>Kitasatosporales</taxon>
        <taxon>Streptomycetaceae</taxon>
        <taxon>Streptodolium</taxon>
    </lineage>
</organism>
<dbReference type="Pfam" id="PF00296">
    <property type="entry name" value="Bac_luciferase"/>
    <property type="match status" value="1"/>
</dbReference>
<dbReference type="Proteomes" id="UP001551482">
    <property type="component" value="Unassembled WGS sequence"/>
</dbReference>
<evidence type="ECO:0000313" key="3">
    <source>
        <dbReference type="EMBL" id="MEU8139621.1"/>
    </source>
</evidence>
<protein>
    <submittedName>
        <fullName evidence="3">LLM class flavin-dependent oxidoreductase</fullName>
    </submittedName>
</protein>